<dbReference type="RefSeq" id="WP_010746502.1">
    <property type="nucleotide sequence ID" value="NZ_BAAAXM010000040.1"/>
</dbReference>
<dbReference type="EMBL" id="JARPXL010000007">
    <property type="protein sequence ID" value="MDT2544507.1"/>
    <property type="molecule type" value="Genomic_DNA"/>
</dbReference>
<dbReference type="InterPro" id="IPR023198">
    <property type="entry name" value="PGP-like_dom2"/>
</dbReference>
<reference evidence="1" key="1">
    <citation type="submission" date="2023-03" db="EMBL/GenBank/DDBJ databases">
        <authorList>
            <person name="Shen W."/>
            <person name="Cai J."/>
        </authorList>
    </citation>
    <scope>NUCLEOTIDE SEQUENCE</scope>
    <source>
        <strain evidence="1">B646-2</strain>
        <strain evidence="2">Y15</strain>
    </source>
</reference>
<dbReference type="PANTHER" id="PTHR43611">
    <property type="entry name" value="ALPHA-D-GLUCOSE 1-PHOSPHATE PHOSPHATASE"/>
    <property type="match status" value="1"/>
</dbReference>
<dbReference type="NCBIfam" id="TIGR01549">
    <property type="entry name" value="HAD-SF-IA-v1"/>
    <property type="match status" value="1"/>
</dbReference>
<dbReference type="Gene3D" id="3.40.50.1000">
    <property type="entry name" value="HAD superfamily/HAD-like"/>
    <property type="match status" value="1"/>
</dbReference>
<dbReference type="Proteomes" id="UP001254770">
    <property type="component" value="Unassembled WGS sequence"/>
</dbReference>
<dbReference type="Proteomes" id="UP001249240">
    <property type="component" value="Unassembled WGS sequence"/>
</dbReference>
<dbReference type="CDD" id="cd02603">
    <property type="entry name" value="HAD_sEH-N_like"/>
    <property type="match status" value="1"/>
</dbReference>
<gene>
    <name evidence="2" type="ORF">P7D69_09180</name>
    <name evidence="1" type="ORF">P7D78_10990</name>
</gene>
<proteinExistence type="predicted"/>
<dbReference type="NCBIfam" id="TIGR01509">
    <property type="entry name" value="HAD-SF-IA-v3"/>
    <property type="match status" value="1"/>
</dbReference>
<name>A0AAW8SZB0_9ENTE</name>
<dbReference type="InterPro" id="IPR036412">
    <property type="entry name" value="HAD-like_sf"/>
</dbReference>
<organism evidence="1 3">
    <name type="scientific">Enterococcus raffinosus</name>
    <dbReference type="NCBI Taxonomy" id="71452"/>
    <lineage>
        <taxon>Bacteria</taxon>
        <taxon>Bacillati</taxon>
        <taxon>Bacillota</taxon>
        <taxon>Bacilli</taxon>
        <taxon>Lactobacillales</taxon>
        <taxon>Enterococcaceae</taxon>
        <taxon>Enterococcus</taxon>
    </lineage>
</organism>
<dbReference type="Gene3D" id="1.10.150.240">
    <property type="entry name" value="Putative phosphatase, domain 2"/>
    <property type="match status" value="1"/>
</dbReference>
<protein>
    <submittedName>
        <fullName evidence="1">HAD family phosphatase</fullName>
    </submittedName>
</protein>
<dbReference type="PANTHER" id="PTHR43611:SF3">
    <property type="entry name" value="FLAVIN MONONUCLEOTIDE HYDROLASE 1, CHLOROPLATIC"/>
    <property type="match status" value="1"/>
</dbReference>
<accession>A0AAW8SZB0</accession>
<dbReference type="Pfam" id="PF00702">
    <property type="entry name" value="Hydrolase"/>
    <property type="match status" value="1"/>
</dbReference>
<comment type="caution">
    <text evidence="1">The sequence shown here is derived from an EMBL/GenBank/DDBJ whole genome shotgun (WGS) entry which is preliminary data.</text>
</comment>
<dbReference type="SFLD" id="SFLDG01129">
    <property type="entry name" value="C1.5:_HAD__Beta-PGM__Phosphata"/>
    <property type="match status" value="1"/>
</dbReference>
<sequence>MIKSIVFDLGNVLIDFDPMRFVREKTTDPQKQKMLVSEIFGSVDWLRYDKGTMTKDELFLSVKTRLPRELRPLAEELLASWYNGLTPLPHMAELPRRLKDKGLNVYILSNAPQDYYLYEDKVPNHDIFDGIFISSDWRLSKPEHEIFRAFYSHFGLNPAECYFIDDMAANILAAEETGMRGFHYKKNFPPLEKELTRLQLL</sequence>
<dbReference type="SUPFAM" id="SSF56784">
    <property type="entry name" value="HAD-like"/>
    <property type="match status" value="1"/>
</dbReference>
<evidence type="ECO:0000313" key="2">
    <source>
        <dbReference type="EMBL" id="MDT2544507.1"/>
    </source>
</evidence>
<dbReference type="EMBL" id="JARPXM010000010">
    <property type="protein sequence ID" value="MDT2538658.1"/>
    <property type="molecule type" value="Genomic_DNA"/>
</dbReference>
<dbReference type="AlphaFoldDB" id="A0AAW8SZB0"/>
<evidence type="ECO:0000313" key="3">
    <source>
        <dbReference type="Proteomes" id="UP001249240"/>
    </source>
</evidence>
<dbReference type="InterPro" id="IPR006439">
    <property type="entry name" value="HAD-SF_hydro_IA"/>
</dbReference>
<evidence type="ECO:0000313" key="1">
    <source>
        <dbReference type="EMBL" id="MDT2538658.1"/>
    </source>
</evidence>
<dbReference type="SFLD" id="SFLDS00003">
    <property type="entry name" value="Haloacid_Dehalogenase"/>
    <property type="match status" value="1"/>
</dbReference>
<dbReference type="InterPro" id="IPR023214">
    <property type="entry name" value="HAD_sf"/>
</dbReference>